<dbReference type="OrthoDB" id="9814256at2"/>
<dbReference type="SUPFAM" id="SSF109755">
    <property type="entry name" value="PhoU-like"/>
    <property type="match status" value="1"/>
</dbReference>
<dbReference type="PANTHER" id="PTHR42930">
    <property type="entry name" value="PHOSPHATE-SPECIFIC TRANSPORT SYSTEM ACCESSORY PROTEIN PHOU"/>
    <property type="match status" value="1"/>
</dbReference>
<dbReference type="Gene3D" id="1.20.58.220">
    <property type="entry name" value="Phosphate transport system protein phou homolog 2, domain 2"/>
    <property type="match status" value="1"/>
</dbReference>
<sequence>MRDLFHSELDQLAERLQEMCGLVGAAMGSATRALLAADLRLAESVIAADVQIDEAQRELDERAVAILARQAPVATDLRVVVASLRMSSSLERMGDLARHIALLARLRYPNTAIPGDLELVFAEMGATAQRIASKAGRVIATRDLALAAELAKDDDALDDLHRQVFAAVSGEGWSASPETTADVTLASRFFERYGDHAVSLARRISYLVTGDVDAPLDPVVTTD</sequence>
<evidence type="ECO:0000259" key="8">
    <source>
        <dbReference type="Pfam" id="PF01895"/>
    </source>
</evidence>
<reference evidence="9 10" key="1">
    <citation type="submission" date="2019-07" db="EMBL/GenBank/DDBJ databases">
        <title>Quadrisphaera sp. strain DD2A genome sequencing and assembly.</title>
        <authorList>
            <person name="Kim I."/>
        </authorList>
    </citation>
    <scope>NUCLEOTIDE SEQUENCE [LARGE SCALE GENOMIC DNA]</scope>
    <source>
        <strain evidence="9 10">DD2A</strain>
    </source>
</reference>
<dbReference type="FunFam" id="1.20.58.220:FF:000004">
    <property type="entry name" value="Phosphate-specific transport system accessory protein PhoU"/>
    <property type="match status" value="1"/>
</dbReference>
<dbReference type="GO" id="GO:0006817">
    <property type="term" value="P:phosphate ion transport"/>
    <property type="evidence" value="ECO:0007669"/>
    <property type="project" value="UniProtKB-KW"/>
</dbReference>
<comment type="caution">
    <text evidence="9">The sequence shown here is derived from an EMBL/GenBank/DDBJ whole genome shotgun (WGS) entry which is preliminary data.</text>
</comment>
<evidence type="ECO:0000256" key="4">
    <source>
        <dbReference type="ARBA" id="ARBA00022448"/>
    </source>
</evidence>
<evidence type="ECO:0000256" key="5">
    <source>
        <dbReference type="ARBA" id="ARBA00022490"/>
    </source>
</evidence>
<dbReference type="AlphaFoldDB" id="A0A5C8ZGB2"/>
<dbReference type="GO" id="GO:0005737">
    <property type="term" value="C:cytoplasm"/>
    <property type="evidence" value="ECO:0007669"/>
    <property type="project" value="UniProtKB-SubCell"/>
</dbReference>
<dbReference type="InterPro" id="IPR028366">
    <property type="entry name" value="PhoU"/>
</dbReference>
<dbReference type="PIRSF" id="PIRSF003107">
    <property type="entry name" value="PhoU"/>
    <property type="match status" value="1"/>
</dbReference>
<dbReference type="EMBL" id="VKAC01000006">
    <property type="protein sequence ID" value="TXR56193.1"/>
    <property type="molecule type" value="Genomic_DNA"/>
</dbReference>
<dbReference type="InterPro" id="IPR038078">
    <property type="entry name" value="PhoU-like_sf"/>
</dbReference>
<protein>
    <recommendedName>
        <fullName evidence="7">Phosphate-specific transport system accessory protein PhoU</fullName>
    </recommendedName>
</protein>
<gene>
    <name evidence="9" type="primary">phoU</name>
    <name evidence="9" type="ORF">FMM08_12315</name>
</gene>
<comment type="subunit">
    <text evidence="3 7">Homodimer.</text>
</comment>
<dbReference type="GO" id="GO:0045936">
    <property type="term" value="P:negative regulation of phosphate metabolic process"/>
    <property type="evidence" value="ECO:0007669"/>
    <property type="project" value="InterPro"/>
</dbReference>
<feature type="domain" description="PhoU" evidence="8">
    <location>
        <begin position="16"/>
        <end position="101"/>
    </location>
</feature>
<evidence type="ECO:0000256" key="2">
    <source>
        <dbReference type="ARBA" id="ARBA00008107"/>
    </source>
</evidence>
<proteinExistence type="inferred from homology"/>
<keyword evidence="4 7" id="KW-0813">Transport</keyword>
<keyword evidence="10" id="KW-1185">Reference proteome</keyword>
<evidence type="ECO:0000256" key="3">
    <source>
        <dbReference type="ARBA" id="ARBA00011738"/>
    </source>
</evidence>
<evidence type="ECO:0000256" key="1">
    <source>
        <dbReference type="ARBA" id="ARBA00004496"/>
    </source>
</evidence>
<comment type="similarity">
    <text evidence="2 7">Belongs to the PhoU family.</text>
</comment>
<name>A0A5C8ZGB2_9ACTN</name>
<accession>A0A5C8ZGB2</accession>
<dbReference type="InterPro" id="IPR026022">
    <property type="entry name" value="PhoU_dom"/>
</dbReference>
<evidence type="ECO:0000313" key="9">
    <source>
        <dbReference type="EMBL" id="TXR56193.1"/>
    </source>
</evidence>
<organism evidence="9 10">
    <name type="scientific">Quadrisphaera setariae</name>
    <dbReference type="NCBI Taxonomy" id="2593304"/>
    <lineage>
        <taxon>Bacteria</taxon>
        <taxon>Bacillati</taxon>
        <taxon>Actinomycetota</taxon>
        <taxon>Actinomycetes</taxon>
        <taxon>Kineosporiales</taxon>
        <taxon>Kineosporiaceae</taxon>
        <taxon>Quadrisphaera</taxon>
    </lineage>
</organism>
<keyword evidence="6 7" id="KW-0592">Phosphate transport</keyword>
<evidence type="ECO:0000256" key="6">
    <source>
        <dbReference type="ARBA" id="ARBA00022592"/>
    </source>
</evidence>
<dbReference type="Proteomes" id="UP000321234">
    <property type="component" value="Unassembled WGS sequence"/>
</dbReference>
<dbReference type="NCBIfam" id="TIGR02135">
    <property type="entry name" value="phoU_full"/>
    <property type="match status" value="1"/>
</dbReference>
<dbReference type="PANTHER" id="PTHR42930:SF3">
    <property type="entry name" value="PHOSPHATE-SPECIFIC TRANSPORT SYSTEM ACCESSORY PROTEIN PHOU"/>
    <property type="match status" value="1"/>
</dbReference>
<evidence type="ECO:0000256" key="7">
    <source>
        <dbReference type="PIRNR" id="PIRNR003107"/>
    </source>
</evidence>
<evidence type="ECO:0000313" key="10">
    <source>
        <dbReference type="Proteomes" id="UP000321234"/>
    </source>
</evidence>
<dbReference type="RefSeq" id="WP_147926625.1">
    <property type="nucleotide sequence ID" value="NZ_VKAC01000006.1"/>
</dbReference>
<feature type="domain" description="PhoU" evidence="8">
    <location>
        <begin position="122"/>
        <end position="204"/>
    </location>
</feature>
<comment type="subcellular location">
    <subcellularLocation>
        <location evidence="1 7">Cytoplasm</location>
    </subcellularLocation>
</comment>
<dbReference type="GO" id="GO:0030643">
    <property type="term" value="P:intracellular phosphate ion homeostasis"/>
    <property type="evidence" value="ECO:0007669"/>
    <property type="project" value="InterPro"/>
</dbReference>
<keyword evidence="5 7" id="KW-0963">Cytoplasm</keyword>
<comment type="function">
    <text evidence="7">Plays a role in the regulation of phosphate uptake.</text>
</comment>
<dbReference type="Pfam" id="PF01895">
    <property type="entry name" value="PhoU"/>
    <property type="match status" value="2"/>
</dbReference>